<feature type="domain" description="Nudix hydrolase" evidence="2">
    <location>
        <begin position="49"/>
        <end position="206"/>
    </location>
</feature>
<evidence type="ECO:0000313" key="4">
    <source>
        <dbReference type="Proteomes" id="UP000266673"/>
    </source>
</evidence>
<dbReference type="SUPFAM" id="SSF55811">
    <property type="entry name" value="Nudix"/>
    <property type="match status" value="1"/>
</dbReference>
<dbReference type="PROSITE" id="PS51462">
    <property type="entry name" value="NUDIX"/>
    <property type="match status" value="1"/>
</dbReference>
<organism evidence="3 4">
    <name type="scientific">Gigaspora rosea</name>
    <dbReference type="NCBI Taxonomy" id="44941"/>
    <lineage>
        <taxon>Eukaryota</taxon>
        <taxon>Fungi</taxon>
        <taxon>Fungi incertae sedis</taxon>
        <taxon>Mucoromycota</taxon>
        <taxon>Glomeromycotina</taxon>
        <taxon>Glomeromycetes</taxon>
        <taxon>Diversisporales</taxon>
        <taxon>Gigasporaceae</taxon>
        <taxon>Gigaspora</taxon>
    </lineage>
</organism>
<dbReference type="PANTHER" id="PTHR34714:SF2">
    <property type="entry name" value="EGF-LIKE DOMAIN-CONTAINING PROTEIN"/>
    <property type="match status" value="1"/>
</dbReference>
<dbReference type="InterPro" id="IPR000086">
    <property type="entry name" value="NUDIX_hydrolase_dom"/>
</dbReference>
<dbReference type="OrthoDB" id="2405597at2759"/>
<gene>
    <name evidence="3" type="ORF">C2G38_2138933</name>
</gene>
<proteinExistence type="predicted"/>
<sequence length="890" mass="104741">MEIEIDERTRQCSRCRQYRPIFEYRGLTKTYEMTFYNNCAYCRRNNQLKDRRLVQVVIFRRDSTRGIQIMLSQRIHPDKPYFNMMQETGGKVDVYTDNNGHKILETEEDAAMRETLEESGIILEEGKLQKIWSETVPSQLEWTARRCNVQDATYNEVIFMNLIPMLQKNQDFIFQEIGKYFNYCEIESLDEQEENDISPLTEKEFNTFKKKTEKISVCDLVIDLYEFLSKPNIPKARIFRIYGDVVQLSNTLEISPLNGSGAILIVARRIEIGPKCQIIINYKKFFRIIIYAAEITSGLEIIANNDSYKIEINDSKNVGKLLTIYDGKSPEYEDIHTFDNIILKNDSFFKILRYSLNIATALFYDDPRITRSILSWIVRITRESDLEETKDLYYHALTIFTKLNTIDEKKKNNIQFVPLLDMHIYKERIGEYMKFVKRYEEECRQILNDEQKIEMLFASLMDHSDSAKMHRDLNEGRKLRYESACELMNKIESELHEKRKYAESAFHGFKDGIKNWLDQQKYEAQKKLIIAIIELSLGIGKIVVQPGGVFSFGETIKKVADSFQEALDGVDLEKILEITADSDVKEKLAQVNDLNDHVDKIKQIKNELENDFNSVSNLNSNLKKEHGIIESLDIDALAKNLETIDQKGILLSTQWELTRRQMMKLLEFPVKQNIEGAETYLNTLENFFIFIDTYIKAKDHDEIKLQLIERLINIKFWMMLYLENYLCAFEYWSLSKSEIKLSVIKTFQELEDDIIKIRDELERAYKQFGCVPDLNWSLIKFDEKKYIEEFKHNQSVIIEIPLNCEELSNYAHINLYAFRVYLEGVGLENNTISLYISNTGIFANRDKKNKEHYFISEPIPTKEFKYRVNSSINPSVDFDKPEKYIDRDKI</sequence>
<protein>
    <recommendedName>
        <fullName evidence="2">Nudix hydrolase domain-containing protein</fullName>
    </recommendedName>
</protein>
<keyword evidence="1" id="KW-0175">Coiled coil</keyword>
<name>A0A397VVV4_9GLOM</name>
<dbReference type="CDD" id="cd02883">
    <property type="entry name" value="NUDIX_Hydrolase"/>
    <property type="match status" value="1"/>
</dbReference>
<accession>A0A397VVV4</accession>
<evidence type="ECO:0000313" key="3">
    <source>
        <dbReference type="EMBL" id="RIB25119.1"/>
    </source>
</evidence>
<evidence type="ECO:0000256" key="1">
    <source>
        <dbReference type="SAM" id="Coils"/>
    </source>
</evidence>
<feature type="coiled-coil region" evidence="1">
    <location>
        <begin position="591"/>
        <end position="625"/>
    </location>
</feature>
<keyword evidence="4" id="KW-1185">Reference proteome</keyword>
<dbReference type="InterPro" id="IPR015797">
    <property type="entry name" value="NUDIX_hydrolase-like_dom_sf"/>
</dbReference>
<comment type="caution">
    <text evidence="3">The sequence shown here is derived from an EMBL/GenBank/DDBJ whole genome shotgun (WGS) entry which is preliminary data.</text>
</comment>
<evidence type="ECO:0000259" key="2">
    <source>
        <dbReference type="PROSITE" id="PS51462"/>
    </source>
</evidence>
<dbReference type="EMBL" id="QKWP01000187">
    <property type="protein sequence ID" value="RIB25119.1"/>
    <property type="molecule type" value="Genomic_DNA"/>
</dbReference>
<dbReference type="Gene3D" id="3.90.79.10">
    <property type="entry name" value="Nucleoside Triphosphate Pyrophosphohydrolase"/>
    <property type="match status" value="1"/>
</dbReference>
<reference evidence="3 4" key="1">
    <citation type="submission" date="2018-06" db="EMBL/GenBank/DDBJ databases">
        <title>Comparative genomics reveals the genomic features of Rhizophagus irregularis, R. cerebriforme, R. diaphanum and Gigaspora rosea, and their symbiotic lifestyle signature.</title>
        <authorList>
            <person name="Morin E."/>
            <person name="San Clemente H."/>
            <person name="Chen E.C.H."/>
            <person name="De La Providencia I."/>
            <person name="Hainaut M."/>
            <person name="Kuo A."/>
            <person name="Kohler A."/>
            <person name="Murat C."/>
            <person name="Tang N."/>
            <person name="Roy S."/>
            <person name="Loubradou J."/>
            <person name="Henrissat B."/>
            <person name="Grigoriev I.V."/>
            <person name="Corradi N."/>
            <person name="Roux C."/>
            <person name="Martin F.M."/>
        </authorList>
    </citation>
    <scope>NUCLEOTIDE SEQUENCE [LARGE SCALE GENOMIC DNA]</scope>
    <source>
        <strain evidence="3 4">DAOM 194757</strain>
    </source>
</reference>
<dbReference type="AlphaFoldDB" id="A0A397VVV4"/>
<dbReference type="PANTHER" id="PTHR34714">
    <property type="entry name" value="EGF-LIKE DOMAIN-CONTAINING PROTEIN"/>
    <property type="match status" value="1"/>
</dbReference>
<dbReference type="Proteomes" id="UP000266673">
    <property type="component" value="Unassembled WGS sequence"/>
</dbReference>